<comment type="caution">
    <text evidence="2">The sequence shown here is derived from an EMBL/GenBank/DDBJ whole genome shotgun (WGS) entry which is preliminary data.</text>
</comment>
<dbReference type="EMBL" id="ML976621">
    <property type="protein sequence ID" value="KAF1839905.1"/>
    <property type="molecule type" value="Genomic_DNA"/>
</dbReference>
<dbReference type="OrthoDB" id="2799468at2759"/>
<gene>
    <name evidence="2" type="ORF">K460DRAFT_297597</name>
</gene>
<evidence type="ECO:0000256" key="1">
    <source>
        <dbReference type="SAM" id="MobiDB-lite"/>
    </source>
</evidence>
<reference evidence="2" key="1">
    <citation type="submission" date="2020-01" db="EMBL/GenBank/DDBJ databases">
        <authorList>
            <consortium name="DOE Joint Genome Institute"/>
            <person name="Haridas S."/>
            <person name="Albert R."/>
            <person name="Binder M."/>
            <person name="Bloem J."/>
            <person name="Labutti K."/>
            <person name="Salamov A."/>
            <person name="Andreopoulos B."/>
            <person name="Baker S.E."/>
            <person name="Barry K."/>
            <person name="Bills G."/>
            <person name="Bluhm B.H."/>
            <person name="Cannon C."/>
            <person name="Castanera R."/>
            <person name="Culley D.E."/>
            <person name="Daum C."/>
            <person name="Ezra D."/>
            <person name="Gonzalez J.B."/>
            <person name="Henrissat B."/>
            <person name="Kuo A."/>
            <person name="Liang C."/>
            <person name="Lipzen A."/>
            <person name="Lutzoni F."/>
            <person name="Magnuson J."/>
            <person name="Mondo S."/>
            <person name="Nolan M."/>
            <person name="Ohm R."/>
            <person name="Pangilinan J."/>
            <person name="Park H.-J."/>
            <person name="Ramirez L."/>
            <person name="Alfaro M."/>
            <person name="Sun H."/>
            <person name="Tritt A."/>
            <person name="Yoshinaga Y."/>
            <person name="Zwiers L.-H."/>
            <person name="Turgeon B.G."/>
            <person name="Goodwin S.B."/>
            <person name="Spatafora J.W."/>
            <person name="Crous P.W."/>
            <person name="Grigoriev I.V."/>
        </authorList>
    </citation>
    <scope>NUCLEOTIDE SEQUENCE</scope>
    <source>
        <strain evidence="2">CBS 394.84</strain>
    </source>
</reference>
<feature type="compositionally biased region" description="Basic and acidic residues" evidence="1">
    <location>
        <begin position="276"/>
        <end position="288"/>
    </location>
</feature>
<dbReference type="RefSeq" id="XP_040782468.1">
    <property type="nucleotide sequence ID" value="XM_040929721.1"/>
</dbReference>
<evidence type="ECO:0000313" key="2">
    <source>
        <dbReference type="EMBL" id="KAF1839905.1"/>
    </source>
</evidence>
<dbReference type="AlphaFoldDB" id="A0A9P4G725"/>
<protein>
    <recommendedName>
        <fullName evidence="4">SMP domain-containing protein</fullName>
    </recommendedName>
</protein>
<name>A0A9P4G725_9PLEO</name>
<sequence>MEKILVKLKNDPGSITTEDARRLSENVEARDEKSARIISAVESFAVANEALHDQDPSLGQAPHTSLLTVVNDLHAAVDTNPSDITTEVLRTVQTNIVSEMQKAVGHANAPRPELEAELREEIAKIEPKVVQGTVTKAEADHLHSLEARAHGHTEKGSITAIAQSVAAKRERQMSLSSSSSPSSGRSRASSKTFTGTPQEQSHRDKEANLHQAEVSTRSKIEQGTVTQADADLLQSRETRAHSHIDKVGLAATTQSLVSKKRQESLSGRSNVSPRASEADYERRIEQSHHDKEINLKVVELTIQPKIIEENVVD</sequence>
<feature type="compositionally biased region" description="Low complexity" evidence="1">
    <location>
        <begin position="173"/>
        <end position="190"/>
    </location>
</feature>
<keyword evidence="3" id="KW-1185">Reference proteome</keyword>
<proteinExistence type="predicted"/>
<dbReference type="Proteomes" id="UP000800039">
    <property type="component" value="Unassembled WGS sequence"/>
</dbReference>
<feature type="compositionally biased region" description="Polar residues" evidence="1">
    <location>
        <begin position="264"/>
        <end position="273"/>
    </location>
</feature>
<feature type="region of interest" description="Disordered" evidence="1">
    <location>
        <begin position="164"/>
        <end position="225"/>
    </location>
</feature>
<feature type="compositionally biased region" description="Polar residues" evidence="1">
    <location>
        <begin position="213"/>
        <end position="225"/>
    </location>
</feature>
<accession>A0A9P4G725</accession>
<evidence type="ECO:0000313" key="3">
    <source>
        <dbReference type="Proteomes" id="UP000800039"/>
    </source>
</evidence>
<organism evidence="2 3">
    <name type="scientific">Cucurbitaria berberidis CBS 394.84</name>
    <dbReference type="NCBI Taxonomy" id="1168544"/>
    <lineage>
        <taxon>Eukaryota</taxon>
        <taxon>Fungi</taxon>
        <taxon>Dikarya</taxon>
        <taxon>Ascomycota</taxon>
        <taxon>Pezizomycotina</taxon>
        <taxon>Dothideomycetes</taxon>
        <taxon>Pleosporomycetidae</taxon>
        <taxon>Pleosporales</taxon>
        <taxon>Pleosporineae</taxon>
        <taxon>Cucurbitariaceae</taxon>
        <taxon>Cucurbitaria</taxon>
    </lineage>
</organism>
<dbReference type="GeneID" id="63846973"/>
<feature type="region of interest" description="Disordered" evidence="1">
    <location>
        <begin position="258"/>
        <end position="288"/>
    </location>
</feature>
<evidence type="ECO:0008006" key="4">
    <source>
        <dbReference type="Google" id="ProtNLM"/>
    </source>
</evidence>